<gene>
    <name evidence="2" type="ORF">CC99x_000530</name>
</gene>
<dbReference type="AlphaFoldDB" id="A0AAE3HPL0"/>
<feature type="region of interest" description="Disordered" evidence="1">
    <location>
        <begin position="648"/>
        <end position="696"/>
    </location>
</feature>
<sequence>MSTAYMPDANHKETKLKHEAGISGATFERGNSFISAAQLMLAYLTDAQKDQINNSPKDAFPLRTLSNTQDSQKSNFELLEEYLSAIHQHWASLDSTSLEMTDLAQLERTLIEALSDNIYLEPKKSFKQIKDELDNAENHVNWKTRQLKVTTTDNDVTILRKDNPISHFTPTQTHEWLNILGTEKPKELRILYGDEKPKWFTALPEWEQNYFQKRVLAWQDQKAQPDGIQNLGDYLGPVPTTIRRYPGAPNAYVSTATLSATNEKGEVQTENFLKIRSGVIAPAKMKAKGKEGKAAKIEITKQNLEQLVVVAIQEKIKEIQRNGGDQRQAIELPILLQTLYSPPMQPPGDYNNPAVMKAFEKVREELKEPERFLAKHSIDTQGYTIKKVDLLYSNRPVNNARGLSWVGNLFSKQGRESRRTDAVLAEYVDKLDHNSQDYKIAKAALDSYQSMPYMRNTIGMIPPTKSNAIAEIAALEQIIAGKVGVRIGSCVSGKDREEMITEVAIAQQEFCLKHGKFPPPYNATSTQDKKDRQEFLENVARAYLSGHGQELAGENSKGCDGLKNIVDVLGKDVCAKVRALAPEYGIDVAKFDPIKSTQKIAGLNKLSLKKLKVSIVDFVTSVFQTNPLGKDKAVPPIAAETVSQHFAPQQSEIRQRSQSVLLPGFQQSQKEASNNPSSIKITDEVSPATKRRNSFS</sequence>
<evidence type="ECO:0000313" key="3">
    <source>
        <dbReference type="Proteomes" id="UP000051494"/>
    </source>
</evidence>
<comment type="caution">
    <text evidence="2">The sequence shown here is derived from an EMBL/GenBank/DDBJ whole genome shotgun (WGS) entry which is preliminary data.</text>
</comment>
<dbReference type="Proteomes" id="UP000051494">
    <property type="component" value="Unassembled WGS sequence"/>
</dbReference>
<keyword evidence="3" id="KW-1185">Reference proteome</keyword>
<reference evidence="2" key="2">
    <citation type="submission" date="2021-06" db="EMBL/GenBank/DDBJ databases">
        <title>Genomic Description and Analysis of Intracellular Bacteria, Candidatus Berkiella cookevillensis and Candidatus Berkiella aquae.</title>
        <authorList>
            <person name="Kidane D.T."/>
            <person name="Mehari Y.T."/>
            <person name="Rice F.C."/>
            <person name="Arivett B.A."/>
            <person name="Farone A.L."/>
            <person name="Berk S.G."/>
            <person name="Farone M.B."/>
        </authorList>
    </citation>
    <scope>NUCLEOTIDE SEQUENCE</scope>
    <source>
        <strain evidence="2">CC99</strain>
    </source>
</reference>
<evidence type="ECO:0000313" key="2">
    <source>
        <dbReference type="EMBL" id="MCS5707379.1"/>
    </source>
</evidence>
<name>A0AAE3HPL0_9GAMM</name>
<dbReference type="EMBL" id="LKHV02000001">
    <property type="protein sequence ID" value="MCS5707379.1"/>
    <property type="molecule type" value="Genomic_DNA"/>
</dbReference>
<organism evidence="2 3">
    <name type="scientific">Candidatus Berkiella cookevillensis</name>
    <dbReference type="NCBI Taxonomy" id="437022"/>
    <lineage>
        <taxon>Bacteria</taxon>
        <taxon>Pseudomonadati</taxon>
        <taxon>Pseudomonadota</taxon>
        <taxon>Gammaproteobacteria</taxon>
        <taxon>Candidatus Berkiellales</taxon>
        <taxon>Candidatus Berkiellaceae</taxon>
        <taxon>Candidatus Berkiella</taxon>
    </lineage>
</organism>
<proteinExistence type="predicted"/>
<feature type="compositionally biased region" description="Polar residues" evidence="1">
    <location>
        <begin position="648"/>
        <end position="680"/>
    </location>
</feature>
<evidence type="ECO:0000256" key="1">
    <source>
        <dbReference type="SAM" id="MobiDB-lite"/>
    </source>
</evidence>
<protein>
    <submittedName>
        <fullName evidence="2">Uncharacterized protein</fullName>
    </submittedName>
</protein>
<accession>A0AAE3HPL0</accession>
<reference evidence="2" key="1">
    <citation type="journal article" date="2016" name="Genome Announc.">
        <title>Draft Genome Sequences of Two Novel Amoeba-Resistant Intranuclear Bacteria, 'Candidatus Berkiella cookevillensis' and 'Candidatus Berkiella aquae'.</title>
        <authorList>
            <person name="Mehari Y.T."/>
            <person name="Arivett B.A."/>
            <person name="Farone A.L."/>
            <person name="Gunderson J.H."/>
            <person name="Farone M.B."/>
        </authorList>
    </citation>
    <scope>NUCLEOTIDE SEQUENCE</scope>
    <source>
        <strain evidence="2">CC99</strain>
    </source>
</reference>
<dbReference type="RefSeq" id="WP_057625279.1">
    <property type="nucleotide sequence ID" value="NZ_LKHV02000001.1"/>
</dbReference>